<proteinExistence type="inferred from homology"/>
<evidence type="ECO:0000313" key="4">
    <source>
        <dbReference type="EMBL" id="KAK7086169.1"/>
    </source>
</evidence>
<evidence type="ECO:0000256" key="2">
    <source>
        <dbReference type="RuleBase" id="RU000363"/>
    </source>
</evidence>
<organism evidence="4 5">
    <name type="scientific">Halocaridina rubra</name>
    <name type="common">Hawaiian red shrimp</name>
    <dbReference type="NCBI Taxonomy" id="373956"/>
    <lineage>
        <taxon>Eukaryota</taxon>
        <taxon>Metazoa</taxon>
        <taxon>Ecdysozoa</taxon>
        <taxon>Arthropoda</taxon>
        <taxon>Crustacea</taxon>
        <taxon>Multicrustacea</taxon>
        <taxon>Malacostraca</taxon>
        <taxon>Eumalacostraca</taxon>
        <taxon>Eucarida</taxon>
        <taxon>Decapoda</taxon>
        <taxon>Pleocyemata</taxon>
        <taxon>Caridea</taxon>
        <taxon>Atyoidea</taxon>
        <taxon>Atyidae</taxon>
        <taxon>Halocaridina</taxon>
    </lineage>
</organism>
<dbReference type="SUPFAM" id="SSF51735">
    <property type="entry name" value="NAD(P)-binding Rossmann-fold domains"/>
    <property type="match status" value="1"/>
</dbReference>
<sequence length="334" mass="36723">MWGWFASLLAVLLGAKYYYRATSGVCRSKRRLDGKTAIVTGSSAGIGKEAARDLAQRGARVILACRNVQKAQAVADDIIATTGNKQVIVRQVDTSDLTSVRKFAKGILDTEAALHILVNNAGILGPDEKKVSADGLELTVATNHFGHFLLTNMLLELLKSSEPSRIVNVSSKGHFACKKVDAKDLNFEKRAYPGSMQTYCHSKACNILFTLELADKLRNTRVTANCLHPGLVMTEIMSKEGSFLFRYLSWLLFLITSKDEKLGAQTIIYLAVDEDVENVSGKYFSDCKVAPTSQVVKDRTVALELWEASEQLVKLSSEDVHYKGKPTDDAQQKA</sequence>
<dbReference type="Proteomes" id="UP001381693">
    <property type="component" value="Unassembled WGS sequence"/>
</dbReference>
<protein>
    <recommendedName>
        <fullName evidence="6">Retinol dehydrogenase 11</fullName>
    </recommendedName>
</protein>
<gene>
    <name evidence="4" type="ORF">SK128_025588</name>
</gene>
<dbReference type="AlphaFoldDB" id="A0AAN9AET7"/>
<dbReference type="CDD" id="cd05327">
    <property type="entry name" value="retinol-DH_like_SDR_c_like"/>
    <property type="match status" value="1"/>
</dbReference>
<dbReference type="InterPro" id="IPR002347">
    <property type="entry name" value="SDR_fam"/>
</dbReference>
<keyword evidence="3" id="KW-0732">Signal</keyword>
<dbReference type="PANTHER" id="PTHR43157:SF31">
    <property type="entry name" value="PHOSPHATIDYLINOSITOL-GLYCAN BIOSYNTHESIS CLASS F PROTEIN"/>
    <property type="match status" value="1"/>
</dbReference>
<evidence type="ECO:0008006" key="6">
    <source>
        <dbReference type="Google" id="ProtNLM"/>
    </source>
</evidence>
<dbReference type="PRINTS" id="PR00081">
    <property type="entry name" value="GDHRDH"/>
</dbReference>
<keyword evidence="5" id="KW-1185">Reference proteome</keyword>
<dbReference type="PRINTS" id="PR00080">
    <property type="entry name" value="SDRFAMILY"/>
</dbReference>
<dbReference type="PANTHER" id="PTHR43157">
    <property type="entry name" value="PHOSPHATIDYLINOSITOL-GLYCAN BIOSYNTHESIS CLASS F PROTEIN-RELATED"/>
    <property type="match status" value="1"/>
</dbReference>
<accession>A0AAN9AET7</accession>
<dbReference type="InterPro" id="IPR036291">
    <property type="entry name" value="NAD(P)-bd_dom_sf"/>
</dbReference>
<comment type="similarity">
    <text evidence="2">Belongs to the short-chain dehydrogenases/reductases (SDR) family.</text>
</comment>
<dbReference type="EMBL" id="JAXCGZ010000323">
    <property type="protein sequence ID" value="KAK7086169.1"/>
    <property type="molecule type" value="Genomic_DNA"/>
</dbReference>
<feature type="signal peptide" evidence="3">
    <location>
        <begin position="1"/>
        <end position="21"/>
    </location>
</feature>
<evidence type="ECO:0000313" key="5">
    <source>
        <dbReference type="Proteomes" id="UP001381693"/>
    </source>
</evidence>
<evidence type="ECO:0000256" key="3">
    <source>
        <dbReference type="SAM" id="SignalP"/>
    </source>
</evidence>
<dbReference type="Pfam" id="PF00106">
    <property type="entry name" value="adh_short"/>
    <property type="match status" value="1"/>
</dbReference>
<name>A0AAN9AET7_HALRR</name>
<reference evidence="4 5" key="1">
    <citation type="submission" date="2023-11" db="EMBL/GenBank/DDBJ databases">
        <title>Halocaridina rubra genome assembly.</title>
        <authorList>
            <person name="Smith C."/>
        </authorList>
    </citation>
    <scope>NUCLEOTIDE SEQUENCE [LARGE SCALE GENOMIC DNA]</scope>
    <source>
        <strain evidence="4">EP-1</strain>
        <tissue evidence="4">Whole</tissue>
    </source>
</reference>
<dbReference type="Gene3D" id="3.40.50.720">
    <property type="entry name" value="NAD(P)-binding Rossmann-like Domain"/>
    <property type="match status" value="1"/>
</dbReference>
<feature type="chain" id="PRO_5043002553" description="Retinol dehydrogenase 11" evidence="3">
    <location>
        <begin position="22"/>
        <end position="334"/>
    </location>
</feature>
<evidence type="ECO:0000256" key="1">
    <source>
        <dbReference type="ARBA" id="ARBA00023002"/>
    </source>
</evidence>
<dbReference type="GO" id="GO:0016491">
    <property type="term" value="F:oxidoreductase activity"/>
    <property type="evidence" value="ECO:0007669"/>
    <property type="project" value="UniProtKB-KW"/>
</dbReference>
<comment type="caution">
    <text evidence="4">The sequence shown here is derived from an EMBL/GenBank/DDBJ whole genome shotgun (WGS) entry which is preliminary data.</text>
</comment>
<keyword evidence="1" id="KW-0560">Oxidoreductase</keyword>